<dbReference type="OrthoDB" id="2969575at2"/>
<keyword evidence="2" id="KW-1185">Reference proteome</keyword>
<name>A0A0M0KYJ0_9BACI</name>
<dbReference type="Pfam" id="PF11116">
    <property type="entry name" value="DUF2624"/>
    <property type="match status" value="1"/>
</dbReference>
<dbReference type="STRING" id="284581.AMD01_14245"/>
<comment type="caution">
    <text evidence="1">The sequence shown here is derived from an EMBL/GenBank/DDBJ whole genome shotgun (WGS) entry which is preliminary data.</text>
</comment>
<dbReference type="GO" id="GO:0032259">
    <property type="term" value="P:methylation"/>
    <property type="evidence" value="ECO:0007669"/>
    <property type="project" value="UniProtKB-KW"/>
</dbReference>
<protein>
    <submittedName>
        <fullName evidence="1">tRNA methyltransferase</fullName>
    </submittedName>
</protein>
<organism evidence="1 2">
    <name type="scientific">Priestia koreensis</name>
    <dbReference type="NCBI Taxonomy" id="284581"/>
    <lineage>
        <taxon>Bacteria</taxon>
        <taxon>Bacillati</taxon>
        <taxon>Bacillota</taxon>
        <taxon>Bacilli</taxon>
        <taxon>Bacillales</taxon>
        <taxon>Bacillaceae</taxon>
        <taxon>Priestia</taxon>
    </lineage>
</organism>
<dbReference type="Proteomes" id="UP000037558">
    <property type="component" value="Unassembled WGS sequence"/>
</dbReference>
<accession>A0A0M0KYJ0</accession>
<keyword evidence="1" id="KW-0808">Transferase</keyword>
<keyword evidence="1" id="KW-0489">Methyltransferase</keyword>
<dbReference type="RefSeq" id="WP_053402095.1">
    <property type="nucleotide sequence ID" value="NZ_JAUBKI010000003.1"/>
</dbReference>
<evidence type="ECO:0000313" key="2">
    <source>
        <dbReference type="Proteomes" id="UP000037558"/>
    </source>
</evidence>
<dbReference type="EMBL" id="LILC01000019">
    <property type="protein sequence ID" value="KOO43895.1"/>
    <property type="molecule type" value="Genomic_DNA"/>
</dbReference>
<evidence type="ECO:0000313" key="1">
    <source>
        <dbReference type="EMBL" id="KOO43895.1"/>
    </source>
</evidence>
<gene>
    <name evidence="1" type="ORF">AMD01_14245</name>
</gene>
<dbReference type="GO" id="GO:0008168">
    <property type="term" value="F:methyltransferase activity"/>
    <property type="evidence" value="ECO:0007669"/>
    <property type="project" value="UniProtKB-KW"/>
</dbReference>
<dbReference type="AlphaFoldDB" id="A0A0M0KYJ0"/>
<dbReference type="InterPro" id="IPR020277">
    <property type="entry name" value="DUF2624"/>
</dbReference>
<proteinExistence type="predicted"/>
<sequence>MRIFQQIINNKVNNISVKELLSFSKQYKVHLTEDQARKLVGIIRERPIDIYNTADRQDLLKKVARVTNYETAQKVQELFDQIAR</sequence>
<dbReference type="PATRIC" id="fig|284581.3.peg.3920"/>
<reference evidence="2" key="1">
    <citation type="submission" date="2015-08" db="EMBL/GenBank/DDBJ databases">
        <title>Fjat-14210 dsm16467.</title>
        <authorList>
            <person name="Liu B."/>
            <person name="Wang J."/>
            <person name="Zhu Y."/>
            <person name="Liu G."/>
            <person name="Chen Q."/>
            <person name="Chen Z."/>
            <person name="Lan J."/>
            <person name="Che J."/>
            <person name="Ge C."/>
            <person name="Shi H."/>
            <person name="Pan Z."/>
            <person name="Liu X."/>
        </authorList>
    </citation>
    <scope>NUCLEOTIDE SEQUENCE [LARGE SCALE GENOMIC DNA]</scope>
    <source>
        <strain evidence="2">DSM 16467</strain>
    </source>
</reference>